<reference evidence="2" key="1">
    <citation type="journal article" date="2022" name="Mol. Ecol. Resour.">
        <title>The genomes of chicory, endive, great burdock and yacon provide insights into Asteraceae palaeo-polyploidization history and plant inulin production.</title>
        <authorList>
            <person name="Fan W."/>
            <person name="Wang S."/>
            <person name="Wang H."/>
            <person name="Wang A."/>
            <person name="Jiang F."/>
            <person name="Liu H."/>
            <person name="Zhao H."/>
            <person name="Xu D."/>
            <person name="Zhang Y."/>
        </authorList>
    </citation>
    <scope>NUCLEOTIDE SEQUENCE [LARGE SCALE GENOMIC DNA]</scope>
    <source>
        <strain evidence="2">cv. Yunnan</strain>
    </source>
</reference>
<accession>A0ACB9I1U6</accession>
<evidence type="ECO:0000313" key="2">
    <source>
        <dbReference type="Proteomes" id="UP001056120"/>
    </source>
</evidence>
<comment type="caution">
    <text evidence="1">The sequence shown here is derived from an EMBL/GenBank/DDBJ whole genome shotgun (WGS) entry which is preliminary data.</text>
</comment>
<reference evidence="1 2" key="2">
    <citation type="journal article" date="2022" name="Mol. Ecol. Resour.">
        <title>The genomes of chicory, endive, great burdock and yacon provide insights into Asteraceae paleo-polyploidization history and plant inulin production.</title>
        <authorList>
            <person name="Fan W."/>
            <person name="Wang S."/>
            <person name="Wang H."/>
            <person name="Wang A."/>
            <person name="Jiang F."/>
            <person name="Liu H."/>
            <person name="Zhao H."/>
            <person name="Xu D."/>
            <person name="Zhang Y."/>
        </authorList>
    </citation>
    <scope>NUCLEOTIDE SEQUENCE [LARGE SCALE GENOMIC DNA]</scope>
    <source>
        <strain evidence="2">cv. Yunnan</strain>
        <tissue evidence="1">Leaves</tissue>
    </source>
</reference>
<gene>
    <name evidence="1" type="ORF">L1987_29580</name>
</gene>
<dbReference type="Proteomes" id="UP001056120">
    <property type="component" value="Linkage Group LG10"/>
</dbReference>
<keyword evidence="2" id="KW-1185">Reference proteome</keyword>
<proteinExistence type="predicted"/>
<dbReference type="EMBL" id="CM042027">
    <property type="protein sequence ID" value="KAI3801475.1"/>
    <property type="molecule type" value="Genomic_DNA"/>
</dbReference>
<protein>
    <submittedName>
        <fullName evidence="1">Uncharacterized protein</fullName>
    </submittedName>
</protein>
<evidence type="ECO:0000313" key="1">
    <source>
        <dbReference type="EMBL" id="KAI3801475.1"/>
    </source>
</evidence>
<organism evidence="1 2">
    <name type="scientific">Smallanthus sonchifolius</name>
    <dbReference type="NCBI Taxonomy" id="185202"/>
    <lineage>
        <taxon>Eukaryota</taxon>
        <taxon>Viridiplantae</taxon>
        <taxon>Streptophyta</taxon>
        <taxon>Embryophyta</taxon>
        <taxon>Tracheophyta</taxon>
        <taxon>Spermatophyta</taxon>
        <taxon>Magnoliopsida</taxon>
        <taxon>eudicotyledons</taxon>
        <taxon>Gunneridae</taxon>
        <taxon>Pentapetalae</taxon>
        <taxon>asterids</taxon>
        <taxon>campanulids</taxon>
        <taxon>Asterales</taxon>
        <taxon>Asteraceae</taxon>
        <taxon>Asteroideae</taxon>
        <taxon>Heliantheae alliance</taxon>
        <taxon>Millerieae</taxon>
        <taxon>Smallanthus</taxon>
    </lineage>
</organism>
<name>A0ACB9I1U6_9ASTR</name>
<sequence length="103" mass="11656">MFRFVFELFFNTIISLFQSLVYNLFNAITFADVSSLCALIGIWVTVREGASHRCGIILFQEMGPTTEDELRNERSLLFMEGKNIGGRLTVAEPENLMVKDAIS</sequence>